<evidence type="ECO:0000313" key="2">
    <source>
        <dbReference type="Proteomes" id="UP000053144"/>
    </source>
</evidence>
<evidence type="ECO:0008006" key="3">
    <source>
        <dbReference type="Google" id="ProtNLM"/>
    </source>
</evidence>
<feature type="non-terminal residue" evidence="1">
    <location>
        <position position="1"/>
    </location>
</feature>
<dbReference type="AlphaFoldDB" id="A0A0L9UTD1"/>
<protein>
    <recommendedName>
        <fullName evidence="3">B-like cyclin</fullName>
    </recommendedName>
</protein>
<organism evidence="1 2">
    <name type="scientific">Phaseolus angularis</name>
    <name type="common">Azuki bean</name>
    <name type="synonym">Vigna angularis</name>
    <dbReference type="NCBI Taxonomy" id="3914"/>
    <lineage>
        <taxon>Eukaryota</taxon>
        <taxon>Viridiplantae</taxon>
        <taxon>Streptophyta</taxon>
        <taxon>Embryophyta</taxon>
        <taxon>Tracheophyta</taxon>
        <taxon>Spermatophyta</taxon>
        <taxon>Magnoliopsida</taxon>
        <taxon>eudicotyledons</taxon>
        <taxon>Gunneridae</taxon>
        <taxon>Pentapetalae</taxon>
        <taxon>rosids</taxon>
        <taxon>fabids</taxon>
        <taxon>Fabales</taxon>
        <taxon>Fabaceae</taxon>
        <taxon>Papilionoideae</taxon>
        <taxon>50 kb inversion clade</taxon>
        <taxon>NPAAA clade</taxon>
        <taxon>indigoferoid/millettioid clade</taxon>
        <taxon>Phaseoleae</taxon>
        <taxon>Vigna</taxon>
    </lineage>
</organism>
<gene>
    <name evidence="1" type="ORF">LR48_Vigan06g143600</name>
</gene>
<name>A0A0L9UTD1_PHAAN</name>
<dbReference type="STRING" id="3914.A0A0L9UTD1"/>
<dbReference type="Proteomes" id="UP000053144">
    <property type="component" value="Chromosome 6"/>
</dbReference>
<dbReference type="EMBL" id="CM003376">
    <property type="protein sequence ID" value="KOM46130.1"/>
    <property type="molecule type" value="Genomic_DNA"/>
</dbReference>
<reference evidence="2" key="1">
    <citation type="journal article" date="2015" name="Proc. Natl. Acad. Sci. U.S.A.">
        <title>Genome sequencing of adzuki bean (Vigna angularis) provides insight into high starch and low fat accumulation and domestication.</title>
        <authorList>
            <person name="Yang K."/>
            <person name="Tian Z."/>
            <person name="Chen C."/>
            <person name="Luo L."/>
            <person name="Zhao B."/>
            <person name="Wang Z."/>
            <person name="Yu L."/>
            <person name="Li Y."/>
            <person name="Sun Y."/>
            <person name="Li W."/>
            <person name="Chen Y."/>
            <person name="Li Y."/>
            <person name="Zhang Y."/>
            <person name="Ai D."/>
            <person name="Zhao J."/>
            <person name="Shang C."/>
            <person name="Ma Y."/>
            <person name="Wu B."/>
            <person name="Wang M."/>
            <person name="Gao L."/>
            <person name="Sun D."/>
            <person name="Zhang P."/>
            <person name="Guo F."/>
            <person name="Wang W."/>
            <person name="Li Y."/>
            <person name="Wang J."/>
            <person name="Varshney R.K."/>
            <person name="Wang J."/>
            <person name="Ling H.Q."/>
            <person name="Wan P."/>
        </authorList>
    </citation>
    <scope>NUCLEOTIDE SEQUENCE</scope>
    <source>
        <strain evidence="2">cv. Jingnong 6</strain>
    </source>
</reference>
<dbReference type="Gramene" id="KOM46130">
    <property type="protein sequence ID" value="KOM46130"/>
    <property type="gene ID" value="LR48_Vigan06g143600"/>
</dbReference>
<evidence type="ECO:0000313" key="1">
    <source>
        <dbReference type="EMBL" id="KOM46130.1"/>
    </source>
</evidence>
<dbReference type="Gene3D" id="1.10.472.10">
    <property type="entry name" value="Cyclin-like"/>
    <property type="match status" value="1"/>
</dbReference>
<dbReference type="OMA" id="EFPVLAW"/>
<accession>A0A0L9UTD1</accession>
<sequence length="247" mass="28144">LQVSPIVKYSAFSFLADRFVPFLPTFIQAAGTSSSSWLLRPVTQSTLQLFALISLWISTKVPSFVASLFSFATLLPFFSHRTQKSIHVFMHSCMQIHNSRPLSVACFKSLADTSIQEQHFTTRNFLEAEVLFMQVLNFEIGTANIAFFFLEDLWVQFKGVAKVGELISIEVCMDIMDLLYEKEEMSVHFRSPKSLAASILVTSYLITVPKQKWEFPVLAWVNFVTSCKEDDITRLVTKILKHVLRPS</sequence>
<proteinExistence type="predicted"/>